<gene>
    <name evidence="1" type="ORF">JOF59_001758</name>
</gene>
<proteinExistence type="predicted"/>
<sequence>MGAGFFHSYHLGWTRVDARNLLGDLEAAGLRLAHPVTGRIVLDSRDPGSPGAGGTRSPVSRDQLLSIAGLERLDGIGVRLWVSHDLDVLMRIRRAGRRVVAVEFGLAGLPPEERETAVRAIRETVGRASVLCIGFVVDREGVTAGTDWDGVVVTGTAYLDGWPDAVAVQEDIASRHPQLAVMESVGQSPWRVFGSAVLSV</sequence>
<evidence type="ECO:0000313" key="2">
    <source>
        <dbReference type="Proteomes" id="UP001519311"/>
    </source>
</evidence>
<dbReference type="RefSeq" id="WP_056793778.1">
    <property type="nucleotide sequence ID" value="NZ_BMWJ01000001.1"/>
</dbReference>
<dbReference type="Proteomes" id="UP001519311">
    <property type="component" value="Unassembled WGS sequence"/>
</dbReference>
<comment type="caution">
    <text evidence="1">The sequence shown here is derived from an EMBL/GenBank/DDBJ whole genome shotgun (WGS) entry which is preliminary data.</text>
</comment>
<evidence type="ECO:0000313" key="1">
    <source>
        <dbReference type="EMBL" id="MBP2359358.1"/>
    </source>
</evidence>
<reference evidence="1 2" key="1">
    <citation type="submission" date="2021-03" db="EMBL/GenBank/DDBJ databases">
        <title>Sequencing the genomes of 1000 actinobacteria strains.</title>
        <authorList>
            <person name="Klenk H.-P."/>
        </authorList>
    </citation>
    <scope>NUCLEOTIDE SEQUENCE [LARGE SCALE GENOMIC DNA]</scope>
    <source>
        <strain evidence="1 2">DSM 40843</strain>
    </source>
</reference>
<dbReference type="EMBL" id="JAGINS010000001">
    <property type="protein sequence ID" value="MBP2359358.1"/>
    <property type="molecule type" value="Genomic_DNA"/>
</dbReference>
<name>A0ABS4V613_9ACTN</name>
<keyword evidence="2" id="KW-1185">Reference proteome</keyword>
<accession>A0ABS4V613</accession>
<protein>
    <submittedName>
        <fullName evidence="1">Uncharacterized protein</fullName>
    </submittedName>
</protein>
<organism evidence="1 2">
    <name type="scientific">Streptomyces clavifer</name>
    <dbReference type="NCBI Taxonomy" id="68188"/>
    <lineage>
        <taxon>Bacteria</taxon>
        <taxon>Bacillati</taxon>
        <taxon>Actinomycetota</taxon>
        <taxon>Actinomycetes</taxon>
        <taxon>Kitasatosporales</taxon>
        <taxon>Streptomycetaceae</taxon>
        <taxon>Streptomyces</taxon>
    </lineage>
</organism>